<sequence>MSELWQPAPEPSTELGRYRILSSTAGLRVSPLQLGAMSIGDAWSNFMGSMDKASSFKLLDAFYEAGGNFIDTANNYQNEQSEIWVGEWMTERKNRDQLVIATKFTTEYKGHELGHGKGVNYCGNHKRSLHMSARDSLKKLKTDWIDILYLHWWDHTTSIEEIMDSLHILVQQGKVLYLGISDTPAWVVSAANTYATAHGKTPFSIYQGRWNVLVRDFEREIIPMARHFGMALAPWDVLGGGKFQTRKALEDRRKKGEGLRGLRPEGLKSSKTPVQSEDEEKMSEALAKVASEHGIESVTAIALAYVLSKAPNVFPLVGGRRVEHLQDNIQALKVKLTTKQIEYLESVKPLDVGFPSNFIGPDPKVVVRATRMLPYAFQTENVQNVRQNSSLHSPSQRLILLLPILRSGNNILMIDDPNGTKKGFSFVESLHGGNRASSIIVWATDWFHIVQPLTNLLSRYFNEQWQHGRNYGMIDKWGSRRHLDRGEIEAEVNVMTSAGSDTTAIALTDVLYYLIKNPCKLARLHEELASVLSDNCVIAPCIPEPEEYRPERWLENEEKAKEMRTYFIPFSTGARGCIGRNISYLEQYVLVASLMHRYEFSLPTKDWKLDWEEAFNLRPAQLPLKDVEEATWTSCSGVKVIQIAC</sequence>
<dbReference type="PANTHER" id="PTHR43364:SF2">
    <property type="entry name" value="ARYL-ALCOHOL DEHYDROGENASE AAD10-RELATED"/>
    <property type="match status" value="1"/>
</dbReference>
<evidence type="ECO:0000256" key="6">
    <source>
        <dbReference type="ARBA" id="ARBA00073126"/>
    </source>
</evidence>
<dbReference type="GO" id="GO:0020037">
    <property type="term" value="F:heme binding"/>
    <property type="evidence" value="ECO:0007669"/>
    <property type="project" value="InterPro"/>
</dbReference>
<dbReference type="GO" id="GO:0004497">
    <property type="term" value="F:monooxygenase activity"/>
    <property type="evidence" value="ECO:0007669"/>
    <property type="project" value="UniProtKB-KW"/>
</dbReference>
<dbReference type="OrthoDB" id="48988at2759"/>
<keyword evidence="7" id="KW-0503">Monooxygenase</keyword>
<dbReference type="Proteomes" id="UP000566819">
    <property type="component" value="Unassembled WGS sequence"/>
</dbReference>
<dbReference type="InterPro" id="IPR050523">
    <property type="entry name" value="AKR_Detox_Biosynth"/>
</dbReference>
<dbReference type="Pfam" id="PF00067">
    <property type="entry name" value="p450"/>
    <property type="match status" value="2"/>
</dbReference>
<dbReference type="InterPro" id="IPR023210">
    <property type="entry name" value="NADP_OxRdtase_dom"/>
</dbReference>
<evidence type="ECO:0000256" key="5">
    <source>
        <dbReference type="ARBA" id="ARBA00038157"/>
    </source>
</evidence>
<dbReference type="AlphaFoldDB" id="A0A8H4RBP9"/>
<comment type="pathway">
    <text evidence="1">Secondary metabolite biosynthesis; terpenoid biosynthesis.</text>
</comment>
<keyword evidence="4 7" id="KW-0408">Iron</keyword>
<keyword evidence="7" id="KW-0349">Heme</keyword>
<organism evidence="10 11">
    <name type="scientific">Cudoniella acicularis</name>
    <dbReference type="NCBI Taxonomy" id="354080"/>
    <lineage>
        <taxon>Eukaryota</taxon>
        <taxon>Fungi</taxon>
        <taxon>Dikarya</taxon>
        <taxon>Ascomycota</taxon>
        <taxon>Pezizomycotina</taxon>
        <taxon>Leotiomycetes</taxon>
        <taxon>Helotiales</taxon>
        <taxon>Tricladiaceae</taxon>
        <taxon>Cudoniella</taxon>
    </lineage>
</organism>
<comment type="similarity">
    <text evidence="7">Belongs to the cytochrome P450 family.</text>
</comment>
<dbReference type="EMBL" id="JAAMPI010001013">
    <property type="protein sequence ID" value="KAF4627185.1"/>
    <property type="molecule type" value="Genomic_DNA"/>
</dbReference>
<accession>A0A8H4RBP9</accession>
<dbReference type="PANTHER" id="PTHR43364">
    <property type="entry name" value="NADH-SPECIFIC METHYLGLYOXAL REDUCTASE-RELATED"/>
    <property type="match status" value="1"/>
</dbReference>
<evidence type="ECO:0000256" key="1">
    <source>
        <dbReference type="ARBA" id="ARBA00004721"/>
    </source>
</evidence>
<dbReference type="InterPro" id="IPR036812">
    <property type="entry name" value="NAD(P)_OxRdtase_dom_sf"/>
</dbReference>
<dbReference type="Pfam" id="PF00248">
    <property type="entry name" value="Aldo_ket_red"/>
    <property type="match status" value="1"/>
</dbReference>
<evidence type="ECO:0000313" key="11">
    <source>
        <dbReference type="Proteomes" id="UP000566819"/>
    </source>
</evidence>
<dbReference type="Gene3D" id="3.20.20.100">
    <property type="entry name" value="NADP-dependent oxidoreductase domain"/>
    <property type="match status" value="1"/>
</dbReference>
<dbReference type="InterPro" id="IPR017972">
    <property type="entry name" value="Cyt_P450_CS"/>
</dbReference>
<keyword evidence="3 7" id="KW-0560">Oxidoreductase</keyword>
<dbReference type="PRINTS" id="PR00385">
    <property type="entry name" value="P450"/>
</dbReference>
<comment type="similarity">
    <text evidence="5">Belongs to the aldo/keto reductase family. Aldo/keto reductase 2 subfamily.</text>
</comment>
<evidence type="ECO:0000259" key="9">
    <source>
        <dbReference type="Pfam" id="PF00248"/>
    </source>
</evidence>
<dbReference type="InterPro" id="IPR036396">
    <property type="entry name" value="Cyt_P450_sf"/>
</dbReference>
<reference evidence="10 11" key="1">
    <citation type="submission" date="2020-03" db="EMBL/GenBank/DDBJ databases">
        <title>Draft Genome Sequence of Cudoniella acicularis.</title>
        <authorList>
            <person name="Buettner E."/>
            <person name="Kellner H."/>
        </authorList>
    </citation>
    <scope>NUCLEOTIDE SEQUENCE [LARGE SCALE GENOMIC DNA]</scope>
    <source>
        <strain evidence="10 11">DSM 108380</strain>
    </source>
</reference>
<evidence type="ECO:0000256" key="3">
    <source>
        <dbReference type="ARBA" id="ARBA00023002"/>
    </source>
</evidence>
<dbReference type="SUPFAM" id="SSF51430">
    <property type="entry name" value="NAD(P)-linked oxidoreductase"/>
    <property type="match status" value="1"/>
</dbReference>
<name>A0A8H4RBP9_9HELO</name>
<dbReference type="GO" id="GO:0016705">
    <property type="term" value="F:oxidoreductase activity, acting on paired donors, with incorporation or reduction of molecular oxygen"/>
    <property type="evidence" value="ECO:0007669"/>
    <property type="project" value="InterPro"/>
</dbReference>
<proteinExistence type="inferred from homology"/>
<evidence type="ECO:0000256" key="7">
    <source>
        <dbReference type="RuleBase" id="RU000461"/>
    </source>
</evidence>
<dbReference type="InterPro" id="IPR001128">
    <property type="entry name" value="Cyt_P450"/>
</dbReference>
<evidence type="ECO:0000256" key="8">
    <source>
        <dbReference type="SAM" id="MobiDB-lite"/>
    </source>
</evidence>
<evidence type="ECO:0000256" key="2">
    <source>
        <dbReference type="ARBA" id="ARBA00022723"/>
    </source>
</evidence>
<gene>
    <name evidence="10" type="ORF">G7Y89_g10969</name>
</gene>
<feature type="region of interest" description="Disordered" evidence="8">
    <location>
        <begin position="250"/>
        <end position="281"/>
    </location>
</feature>
<dbReference type="Gene3D" id="1.10.630.10">
    <property type="entry name" value="Cytochrome P450"/>
    <property type="match status" value="2"/>
</dbReference>
<dbReference type="SUPFAM" id="SSF48264">
    <property type="entry name" value="Cytochrome P450"/>
    <property type="match status" value="1"/>
</dbReference>
<evidence type="ECO:0000313" key="10">
    <source>
        <dbReference type="EMBL" id="KAF4627185.1"/>
    </source>
</evidence>
<dbReference type="CDD" id="cd19147">
    <property type="entry name" value="AKR_AKR9A3_9B1-4"/>
    <property type="match status" value="1"/>
</dbReference>
<feature type="domain" description="NADP-dependent oxidoreductase" evidence="9">
    <location>
        <begin position="31"/>
        <end position="347"/>
    </location>
</feature>
<dbReference type="FunFam" id="3.20.20.100:FF:000024">
    <property type="entry name" value="Aryl-alcohol dehydrogenase"/>
    <property type="match status" value="1"/>
</dbReference>
<keyword evidence="11" id="KW-1185">Reference proteome</keyword>
<dbReference type="PROSITE" id="PS00086">
    <property type="entry name" value="CYTOCHROME_P450"/>
    <property type="match status" value="1"/>
</dbReference>
<evidence type="ECO:0000256" key="4">
    <source>
        <dbReference type="ARBA" id="ARBA00023004"/>
    </source>
</evidence>
<dbReference type="GO" id="GO:0005506">
    <property type="term" value="F:iron ion binding"/>
    <property type="evidence" value="ECO:0007669"/>
    <property type="project" value="InterPro"/>
</dbReference>
<protein>
    <recommendedName>
        <fullName evidence="6">Aldo-keto reductase ausK</fullName>
    </recommendedName>
</protein>
<feature type="compositionally biased region" description="Basic and acidic residues" evidence="8">
    <location>
        <begin position="250"/>
        <end position="268"/>
    </location>
</feature>
<keyword evidence="2 7" id="KW-0479">Metal-binding</keyword>
<comment type="caution">
    <text evidence="10">The sequence shown here is derived from an EMBL/GenBank/DDBJ whole genome shotgun (WGS) entry which is preliminary data.</text>
</comment>